<name>A0A8B9SUP8_ANAPL</name>
<reference evidence="2" key="1">
    <citation type="submission" date="2019-08" db="EMBL/GenBank/DDBJ databases">
        <title>Three high-quality genomes provides insights into domestication of ducks.</title>
        <authorList>
            <person name="Hou Z.C."/>
            <person name="Zhu F."/>
            <person name="Yin Z.T."/>
            <person name="Zhang F."/>
        </authorList>
    </citation>
    <scope>NUCLEOTIDE SEQUENCE [LARGE SCALE GENOMIC DNA]</scope>
</reference>
<dbReference type="Proteomes" id="UP000694400">
    <property type="component" value="Chromosome 13"/>
</dbReference>
<dbReference type="PANTHER" id="PTHR11034">
    <property type="entry name" value="N-MYC DOWNSTREAM REGULATED"/>
    <property type="match status" value="1"/>
</dbReference>
<dbReference type="Ensembl" id="ENSAPLT00020012269.1">
    <property type="protein sequence ID" value="ENSAPLP00020011394.1"/>
    <property type="gene ID" value="ENSAPLG00020008405.1"/>
</dbReference>
<reference evidence="2" key="3">
    <citation type="submission" date="2025-09" db="UniProtKB">
        <authorList>
            <consortium name="Ensembl"/>
        </authorList>
    </citation>
    <scope>IDENTIFICATION</scope>
</reference>
<comment type="similarity">
    <text evidence="1">Belongs to the NDRG family.</text>
</comment>
<proteinExistence type="inferred from homology"/>
<evidence type="ECO:0000256" key="1">
    <source>
        <dbReference type="ARBA" id="ARBA00005598"/>
    </source>
</evidence>
<organism evidence="2 3">
    <name type="scientific">Anas platyrhynchos</name>
    <name type="common">Mallard</name>
    <name type="synonym">Anas boschas</name>
    <dbReference type="NCBI Taxonomy" id="8839"/>
    <lineage>
        <taxon>Eukaryota</taxon>
        <taxon>Metazoa</taxon>
        <taxon>Chordata</taxon>
        <taxon>Craniata</taxon>
        <taxon>Vertebrata</taxon>
        <taxon>Euteleostomi</taxon>
        <taxon>Archelosauria</taxon>
        <taxon>Archosauria</taxon>
        <taxon>Dinosauria</taxon>
        <taxon>Saurischia</taxon>
        <taxon>Theropoda</taxon>
        <taxon>Coelurosauria</taxon>
        <taxon>Aves</taxon>
        <taxon>Neognathae</taxon>
        <taxon>Galloanserae</taxon>
        <taxon>Anseriformes</taxon>
        <taxon>Anatidae</taxon>
        <taxon>Anatinae</taxon>
        <taxon>Anas</taxon>
    </lineage>
</organism>
<dbReference type="InterPro" id="IPR004142">
    <property type="entry name" value="NDRG"/>
</dbReference>
<dbReference type="Gene3D" id="3.40.50.1820">
    <property type="entry name" value="alpha/beta hydrolase"/>
    <property type="match status" value="1"/>
</dbReference>
<evidence type="ECO:0000313" key="2">
    <source>
        <dbReference type="Ensembl" id="ENSAPLP00020011394.1"/>
    </source>
</evidence>
<protein>
    <submittedName>
        <fullName evidence="2">NDRG family member 4</fullName>
    </submittedName>
</protein>
<accession>A0A8B9SUP8</accession>
<sequence>MRLEKSCSHASCLIQGSAPADAMCDLCPAQARCPQHPLALLHQRARHGQAWESRRAPQHLAAPALIFCPLLAQEELVNNTELVQSLPAADRQCGATSSTSSYSSTCTTAAGTWTSTGPGTVPNAKTLRCPVMLVVGDNAPAEEGVVDCNSKLDPTNTTFLKMADSGGLPQVTQPGKLTEAFKYFLQGMGYIAHLKDRRLSGGTVPSASMTRLARSRTASLTSASSVDSARPRACTHSESTEAMGQINHTMEVSC</sequence>
<evidence type="ECO:0000313" key="3">
    <source>
        <dbReference type="Proteomes" id="UP000694400"/>
    </source>
</evidence>
<dbReference type="Pfam" id="PF03096">
    <property type="entry name" value="Ndr"/>
    <property type="match status" value="1"/>
</dbReference>
<dbReference type="AlphaFoldDB" id="A0A8B9SUP8"/>
<reference evidence="2" key="2">
    <citation type="submission" date="2025-08" db="UniProtKB">
        <authorList>
            <consortium name="Ensembl"/>
        </authorList>
    </citation>
    <scope>IDENTIFICATION</scope>
</reference>
<dbReference type="InterPro" id="IPR029058">
    <property type="entry name" value="AB_hydrolase_fold"/>
</dbReference>